<dbReference type="EMBL" id="CP002400">
    <property type="protein sequence ID" value="ADU27131.1"/>
    <property type="molecule type" value="Genomic_DNA"/>
</dbReference>
<reference evidence="1 2" key="1">
    <citation type="submission" date="2010-12" db="EMBL/GenBank/DDBJ databases">
        <title>Complete sequence of Ethanoligenens harbinense YUAN-3.</title>
        <authorList>
            <person name="Lucas S."/>
            <person name="Copeland A."/>
            <person name="Lapidus A."/>
            <person name="Cheng J.-F."/>
            <person name="Bruce D."/>
            <person name="Goodwin L."/>
            <person name="Pitluck S."/>
            <person name="Chertkov O."/>
            <person name="Misra M."/>
            <person name="Detter J.C."/>
            <person name="Han C."/>
            <person name="Tapia R."/>
            <person name="Land M."/>
            <person name="Hauser L."/>
            <person name="Jeffries C."/>
            <person name="Kyrpides N."/>
            <person name="Ivanova N."/>
            <person name="Mikhailova N."/>
            <person name="Wang A."/>
            <person name="Mouttaki H."/>
            <person name="He Z."/>
            <person name="Zhou J."/>
            <person name="Hemme C.L."/>
            <person name="Woyke T."/>
        </authorList>
    </citation>
    <scope>NUCLEOTIDE SEQUENCE [LARGE SCALE GENOMIC DNA]</scope>
    <source>
        <strain evidence="2">DSM 18485 / JCM 12961 / CGMCC 1.5033 / YUAN-3</strain>
    </source>
</reference>
<gene>
    <name evidence="1" type="ordered locus">Ethha_1595</name>
</gene>
<evidence type="ECO:0000313" key="2">
    <source>
        <dbReference type="Proteomes" id="UP000001551"/>
    </source>
</evidence>
<dbReference type="RefSeq" id="WP_013485486.1">
    <property type="nucleotide sequence ID" value="NC_014828.1"/>
</dbReference>
<dbReference type="Proteomes" id="UP000001551">
    <property type="component" value="Chromosome"/>
</dbReference>
<dbReference type="AlphaFoldDB" id="E6U8P6"/>
<sequence length="122" mass="13396">MNVNLDTYFDAQKPTVTVFGRAYEVDNDYKKVLAAQRKFTGIQPGADSGALMRELLTDALTGGRQAAEEILAHNMPFAFWNLLQFGVLAAMTGKSVEQLREAARQAQTGATFRPGNGTEKRL</sequence>
<organism evidence="1 2">
    <name type="scientific">Ethanoligenens harbinense (strain DSM 18485 / JCM 12961 / CGMCC 1.5033 / YUAN-3)</name>
    <dbReference type="NCBI Taxonomy" id="663278"/>
    <lineage>
        <taxon>Bacteria</taxon>
        <taxon>Bacillati</taxon>
        <taxon>Bacillota</taxon>
        <taxon>Clostridia</taxon>
        <taxon>Eubacteriales</taxon>
        <taxon>Oscillospiraceae</taxon>
        <taxon>Ethanoligenens</taxon>
    </lineage>
</organism>
<dbReference type="STRING" id="663278.Ethha_1595"/>
<evidence type="ECO:0000313" key="1">
    <source>
        <dbReference type="EMBL" id="ADU27131.1"/>
    </source>
</evidence>
<protein>
    <submittedName>
        <fullName evidence="1">Uncharacterized protein</fullName>
    </submittedName>
</protein>
<accession>E6U8P6</accession>
<dbReference type="KEGG" id="eha:Ethha_1595"/>
<dbReference type="eggNOG" id="ENOG50343GY">
    <property type="taxonomic scope" value="Bacteria"/>
</dbReference>
<name>E6U8P6_ETHHY</name>
<proteinExistence type="predicted"/>
<dbReference type="HOGENOM" id="CLU_2023254_0_0_9"/>
<keyword evidence="2" id="KW-1185">Reference proteome</keyword>